<accession>A0A255Z8L2</accession>
<dbReference type="AlphaFoldDB" id="A0A255Z8L2"/>
<sequence>MPADQTTGIGDDKDGHGLPRGLRHDLVNALNALLGFASFLESDLPEGPQRDFARRIQDAGRQAMALAERIPSSPRAAAVRVLMVSAASDADSLILELDTYGCEVTLVPTPGRAVQVLRKAPGAWDVLLADQPGPADHAGLIEAAAGLSIIARRVDDRAATLALALRAAR</sequence>
<evidence type="ECO:0000256" key="2">
    <source>
        <dbReference type="ARBA" id="ARBA00012438"/>
    </source>
</evidence>
<dbReference type="EMBL" id="NOXU01000019">
    <property type="protein sequence ID" value="OYQ36960.1"/>
    <property type="molecule type" value="Genomic_DNA"/>
</dbReference>
<evidence type="ECO:0000313" key="3">
    <source>
        <dbReference type="EMBL" id="OYQ36960.1"/>
    </source>
</evidence>
<dbReference type="OrthoDB" id="7359211at2"/>
<evidence type="ECO:0000313" key="4">
    <source>
        <dbReference type="Proteomes" id="UP000216998"/>
    </source>
</evidence>
<proteinExistence type="predicted"/>
<comment type="caution">
    <text evidence="3">The sequence shown here is derived from an EMBL/GenBank/DDBJ whole genome shotgun (WGS) entry which is preliminary data.</text>
</comment>
<evidence type="ECO:0000256" key="1">
    <source>
        <dbReference type="ARBA" id="ARBA00000085"/>
    </source>
</evidence>
<dbReference type="CDD" id="cd00082">
    <property type="entry name" value="HisKA"/>
    <property type="match status" value="1"/>
</dbReference>
<dbReference type="InterPro" id="IPR003661">
    <property type="entry name" value="HisK_dim/P_dom"/>
</dbReference>
<dbReference type="Proteomes" id="UP000216998">
    <property type="component" value="Unassembled WGS sequence"/>
</dbReference>
<dbReference type="GO" id="GO:0000155">
    <property type="term" value="F:phosphorelay sensor kinase activity"/>
    <property type="evidence" value="ECO:0007669"/>
    <property type="project" value="InterPro"/>
</dbReference>
<keyword evidence="4" id="KW-1185">Reference proteome</keyword>
<comment type="catalytic activity">
    <reaction evidence="1">
        <text>ATP + protein L-histidine = ADP + protein N-phospho-L-histidine.</text>
        <dbReference type="EC" id="2.7.13.3"/>
    </reaction>
</comment>
<dbReference type="RefSeq" id="WP_094453580.1">
    <property type="nucleotide sequence ID" value="NZ_NOXU01000019.1"/>
</dbReference>
<name>A0A255Z8L2_9PROT</name>
<organism evidence="3 4">
    <name type="scientific">Niveispirillum lacus</name>
    <dbReference type="NCBI Taxonomy" id="1981099"/>
    <lineage>
        <taxon>Bacteria</taxon>
        <taxon>Pseudomonadati</taxon>
        <taxon>Pseudomonadota</taxon>
        <taxon>Alphaproteobacteria</taxon>
        <taxon>Rhodospirillales</taxon>
        <taxon>Azospirillaceae</taxon>
        <taxon>Niveispirillum</taxon>
    </lineage>
</organism>
<protein>
    <recommendedName>
        <fullName evidence="2">histidine kinase</fullName>
        <ecNumber evidence="2">2.7.13.3</ecNumber>
    </recommendedName>
</protein>
<gene>
    <name evidence="3" type="ORF">CHU95_02950</name>
</gene>
<dbReference type="EC" id="2.7.13.3" evidence="2"/>
<reference evidence="3 4" key="1">
    <citation type="submission" date="2017-07" db="EMBL/GenBank/DDBJ databases">
        <title>Niveispirillum cyanobacteriorum sp. nov., isolated from cyanobacterial aggregates in a eutrophic lake.</title>
        <authorList>
            <person name="Cai H."/>
        </authorList>
    </citation>
    <scope>NUCLEOTIDE SEQUENCE [LARGE SCALE GENOMIC DNA]</scope>
    <source>
        <strain evidence="4">TH1-14</strain>
    </source>
</reference>